<dbReference type="GO" id="GO:0016757">
    <property type="term" value="F:glycosyltransferase activity"/>
    <property type="evidence" value="ECO:0007669"/>
    <property type="project" value="UniProtKB-KW"/>
</dbReference>
<accession>J4WP89</accession>
<dbReference type="Gene3D" id="3.90.550.10">
    <property type="entry name" value="Spore Coat Polysaccharide Biosynthesis Protein SpsA, Chain A"/>
    <property type="match status" value="1"/>
</dbReference>
<dbReference type="InterPro" id="IPR021067">
    <property type="entry name" value="Glycosyltransferase"/>
</dbReference>
<gene>
    <name evidence="1" type="ORF">NT01SARS_1077</name>
</gene>
<dbReference type="HOGENOM" id="CLU_030155_1_0_6"/>
<protein>
    <submittedName>
        <fullName evidence="1">[Skp1-protein]-hydroxyproline N-acetylglucosaminyltransferase</fullName>
    </submittedName>
</protein>
<keyword evidence="1" id="KW-0808">Transferase</keyword>
<name>J4WP89_9GAMM</name>
<evidence type="ECO:0000313" key="1">
    <source>
        <dbReference type="EMBL" id="EJP71270.1"/>
    </source>
</evidence>
<dbReference type="Pfam" id="PF11397">
    <property type="entry name" value="GlcNAc"/>
    <property type="match status" value="2"/>
</dbReference>
<dbReference type="PANTHER" id="PTHR34496:SF10">
    <property type="entry name" value="GLCNAC TRANSFERASE"/>
    <property type="match status" value="1"/>
</dbReference>
<keyword evidence="1" id="KW-0328">Glycosyltransferase</keyword>
<dbReference type="Proteomes" id="UP000010305">
    <property type="component" value="Unassembled WGS sequence"/>
</dbReference>
<reference evidence="1 2" key="1">
    <citation type="journal article" date="2012" name="ISME J.">
        <title>Genomic insights to SAR86, an abundant and uncultivated marine bacterial lineage.</title>
        <authorList>
            <person name="Dupont C.L."/>
            <person name="Rusch D.B."/>
            <person name="Yooseph S."/>
            <person name="Lombardo M.J."/>
            <person name="Richter R.A."/>
            <person name="Valas R."/>
            <person name="Novotny M."/>
            <person name="Yee-Greenbaum J."/>
            <person name="Selengut J.D."/>
            <person name="Haft D.H."/>
            <person name="Halpern A.L."/>
            <person name="Lasken R.S."/>
            <person name="Nealson K."/>
            <person name="Friedman R."/>
            <person name="Venter J.C."/>
        </authorList>
    </citation>
    <scope>NUCLEOTIDE SEQUENCE [LARGE SCALE GENOMIC DNA]</scope>
</reference>
<organism evidence="1 2">
    <name type="scientific">SAR86 cluster bacterium SAR86A</name>
    <dbReference type="NCBI Taxonomy" id="1123866"/>
    <lineage>
        <taxon>Bacteria</taxon>
        <taxon>Pseudomonadati</taxon>
        <taxon>Pseudomonadota</taxon>
        <taxon>Gammaproteobacteria</taxon>
        <taxon>SAR86 cluster</taxon>
    </lineage>
</organism>
<dbReference type="STRING" id="1123866.NT01SARS_1077"/>
<dbReference type="InterPro" id="IPR029044">
    <property type="entry name" value="Nucleotide-diphossugar_trans"/>
</dbReference>
<dbReference type="SUPFAM" id="SSF53448">
    <property type="entry name" value="Nucleotide-diphospho-sugar transferases"/>
    <property type="match status" value="1"/>
</dbReference>
<dbReference type="PANTHER" id="PTHR34496">
    <property type="entry name" value="GLCNAC TRANSFERASE-RELATED"/>
    <property type="match status" value="1"/>
</dbReference>
<sequence>MKIFISIASYQDPLLESTIISAYESSKNPENLVFGVCDQSSNPLDIDKFSFKDQIHYEHIDPLLSEGPCWARAEIQKKFTNEEYYLQIDSHSQFEEDWDSYLIKYINKIQEVDSELHKNPIITCYPRAFEVLDYDSHKFSMNRDDKNTHVITFREDSMFIKGNFCRQIGAISNEEITHGFLLAAGFIFTTSDFVKKIPYDPIFYFYGEEISLVLRAFTRGFGIFHIPEAPLFHLYTDVTDIKRKLHWDTSEDEGRDIKWHQREEISIERLRKVINNEINDEFGLGDTRSLQDYENLCGVDLKNMKVLDKQKAYTSEFISKLSWQDSSF</sequence>
<dbReference type="EMBL" id="JH611157">
    <property type="protein sequence ID" value="EJP71270.1"/>
    <property type="molecule type" value="Genomic_DNA"/>
</dbReference>
<dbReference type="AlphaFoldDB" id="J4WP89"/>
<evidence type="ECO:0000313" key="2">
    <source>
        <dbReference type="Proteomes" id="UP000010305"/>
    </source>
</evidence>
<proteinExistence type="predicted"/>